<reference evidence="13 14" key="1">
    <citation type="submission" date="2018-12" db="EMBL/GenBank/DDBJ databases">
        <title>The whole draft genome of Aquabacterium sp. SJQ9.</title>
        <authorList>
            <person name="Sun L."/>
            <person name="Gao X."/>
            <person name="Chen W."/>
            <person name="Huang K."/>
        </authorList>
    </citation>
    <scope>NUCLEOTIDE SEQUENCE [LARGE SCALE GENOMIC DNA]</scope>
    <source>
        <strain evidence="13 14">SJQ9</strain>
    </source>
</reference>
<dbReference type="OrthoDB" id="9786494at2"/>
<evidence type="ECO:0000256" key="1">
    <source>
        <dbReference type="ARBA" id="ARBA00022490"/>
    </source>
</evidence>
<organism evidence="13 14">
    <name type="scientific">Aquabacterium soli</name>
    <dbReference type="NCBI Taxonomy" id="2493092"/>
    <lineage>
        <taxon>Bacteria</taxon>
        <taxon>Pseudomonadati</taxon>
        <taxon>Pseudomonadota</taxon>
        <taxon>Betaproteobacteria</taxon>
        <taxon>Burkholderiales</taxon>
        <taxon>Aquabacterium</taxon>
    </lineage>
</organism>
<evidence type="ECO:0000256" key="8">
    <source>
        <dbReference type="ARBA" id="ARBA00023002"/>
    </source>
</evidence>
<comment type="catalytic activity">
    <reaction evidence="10">
        <text>5-aminomethyl-2-thiouridine(34) in tRNA + S-adenosyl-L-methionine = 5-methylaminomethyl-2-thiouridine(34) in tRNA + S-adenosyl-L-homocysteine + H(+)</text>
        <dbReference type="Rhea" id="RHEA:19569"/>
        <dbReference type="Rhea" id="RHEA-COMP:10195"/>
        <dbReference type="Rhea" id="RHEA-COMP:10197"/>
        <dbReference type="ChEBI" id="CHEBI:15378"/>
        <dbReference type="ChEBI" id="CHEBI:57856"/>
        <dbReference type="ChEBI" id="CHEBI:59789"/>
        <dbReference type="ChEBI" id="CHEBI:74454"/>
        <dbReference type="ChEBI" id="CHEBI:74455"/>
        <dbReference type="EC" id="2.1.1.61"/>
    </reaction>
</comment>
<dbReference type="HAMAP" id="MF_01102">
    <property type="entry name" value="MnmC"/>
    <property type="match status" value="1"/>
</dbReference>
<dbReference type="InterPro" id="IPR017610">
    <property type="entry name" value="tRNA_S-uridine_synth_MnmC_C"/>
</dbReference>
<keyword evidence="4 10" id="KW-0808">Transferase</keyword>
<feature type="domain" description="MnmC-like methyltransferase" evidence="12">
    <location>
        <begin position="121"/>
        <end position="249"/>
    </location>
</feature>
<dbReference type="SUPFAM" id="SSF54373">
    <property type="entry name" value="FAD-linked reductases, C-terminal domain"/>
    <property type="match status" value="1"/>
</dbReference>
<evidence type="ECO:0000256" key="4">
    <source>
        <dbReference type="ARBA" id="ARBA00022679"/>
    </source>
</evidence>
<feature type="region of interest" description="tRNA (mnm(5)s(2)U34)-methyltransferase" evidence="10">
    <location>
        <begin position="1"/>
        <end position="252"/>
    </location>
</feature>
<comment type="similarity">
    <text evidence="10">In the C-terminal section; belongs to the DAO family.</text>
</comment>
<keyword evidence="9 10" id="KW-0511">Multifunctional enzyme</keyword>
<evidence type="ECO:0000256" key="6">
    <source>
        <dbReference type="ARBA" id="ARBA00022694"/>
    </source>
</evidence>
<dbReference type="EMBL" id="RSED01000003">
    <property type="protein sequence ID" value="RRS05477.1"/>
    <property type="molecule type" value="Genomic_DNA"/>
</dbReference>
<keyword evidence="5 10" id="KW-0949">S-adenosyl-L-methionine</keyword>
<evidence type="ECO:0000259" key="11">
    <source>
        <dbReference type="Pfam" id="PF01266"/>
    </source>
</evidence>
<accession>A0A3R8TV61</accession>
<evidence type="ECO:0000256" key="7">
    <source>
        <dbReference type="ARBA" id="ARBA00022827"/>
    </source>
</evidence>
<evidence type="ECO:0000256" key="5">
    <source>
        <dbReference type="ARBA" id="ARBA00022691"/>
    </source>
</evidence>
<comment type="cofactor">
    <cofactor evidence="10">
        <name>FAD</name>
        <dbReference type="ChEBI" id="CHEBI:57692"/>
    </cofactor>
</comment>
<keyword evidence="7 10" id="KW-0274">FAD</keyword>
<dbReference type="GO" id="GO:0005737">
    <property type="term" value="C:cytoplasm"/>
    <property type="evidence" value="ECO:0007669"/>
    <property type="project" value="UniProtKB-SubCell"/>
</dbReference>
<dbReference type="InterPro" id="IPR023032">
    <property type="entry name" value="tRNA_MAMT_biosynth_bifunc_MnmC"/>
</dbReference>
<dbReference type="NCBIfam" id="NF033855">
    <property type="entry name" value="tRNA_MNMC2"/>
    <property type="match status" value="1"/>
</dbReference>
<comment type="similarity">
    <text evidence="10">In the N-terminal section; belongs to the methyltransferase superfamily. tRNA (mnm(5)s(2)U34)-methyltransferase family.</text>
</comment>
<dbReference type="Gene3D" id="3.30.9.10">
    <property type="entry name" value="D-Amino Acid Oxidase, subunit A, domain 2"/>
    <property type="match status" value="1"/>
</dbReference>
<dbReference type="InterPro" id="IPR029063">
    <property type="entry name" value="SAM-dependent_MTases_sf"/>
</dbReference>
<dbReference type="Pfam" id="PF05430">
    <property type="entry name" value="Methyltransf_30"/>
    <property type="match status" value="1"/>
</dbReference>
<dbReference type="InterPro" id="IPR006076">
    <property type="entry name" value="FAD-dep_OxRdtase"/>
</dbReference>
<dbReference type="Gene3D" id="3.50.50.60">
    <property type="entry name" value="FAD/NAD(P)-binding domain"/>
    <property type="match status" value="1"/>
</dbReference>
<dbReference type="GO" id="GO:0050660">
    <property type="term" value="F:flavin adenine dinucleotide binding"/>
    <property type="evidence" value="ECO:0007669"/>
    <property type="project" value="UniProtKB-UniRule"/>
</dbReference>
<comment type="function">
    <text evidence="10">Catalyzes the last two steps in the biosynthesis of 5-methylaminomethyl-2-thiouridine (mnm(5)s(2)U) at the wobble position (U34) in tRNA. Catalyzes the FAD-dependent demodification of cmnm(5)s(2)U34 to nm(5)s(2)U34, followed by the transfer of a methyl group from S-adenosyl-L-methionine to nm(5)s(2)U34, to form mnm(5)s(2)U34.</text>
</comment>
<dbReference type="GO" id="GO:0002097">
    <property type="term" value="P:tRNA wobble base modification"/>
    <property type="evidence" value="ECO:0007669"/>
    <property type="project" value="UniProtKB-UniRule"/>
</dbReference>
<keyword evidence="3 10" id="KW-0285">Flavoprotein</keyword>
<dbReference type="GO" id="GO:0016645">
    <property type="term" value="F:oxidoreductase activity, acting on the CH-NH group of donors"/>
    <property type="evidence" value="ECO:0007669"/>
    <property type="project" value="InterPro"/>
</dbReference>
<keyword evidence="2 10" id="KW-0489">Methyltransferase</keyword>
<feature type="domain" description="FAD dependent oxidoreductase" evidence="11">
    <location>
        <begin position="276"/>
        <end position="650"/>
    </location>
</feature>
<dbReference type="GO" id="GO:0032259">
    <property type="term" value="P:methylation"/>
    <property type="evidence" value="ECO:0007669"/>
    <property type="project" value="UniProtKB-KW"/>
</dbReference>
<keyword evidence="14" id="KW-1185">Reference proteome</keyword>
<dbReference type="GO" id="GO:0004808">
    <property type="term" value="F:tRNA (5-methylaminomethyl-2-thiouridylate)(34)-methyltransferase activity"/>
    <property type="evidence" value="ECO:0007669"/>
    <property type="project" value="UniProtKB-EC"/>
</dbReference>
<dbReference type="AlphaFoldDB" id="A0A3R8TV61"/>
<dbReference type="Proteomes" id="UP000269265">
    <property type="component" value="Unassembled WGS sequence"/>
</dbReference>
<keyword evidence="1 10" id="KW-0963">Cytoplasm</keyword>
<evidence type="ECO:0000313" key="13">
    <source>
        <dbReference type="EMBL" id="RRS05477.1"/>
    </source>
</evidence>
<sequence length="684" mass="73821">MPSRKISPAILGDSPSAQAVGVPYSPQYDDVYHMPAGAWVQAQRVFLEGNGLPGRWQKHDRFVILETGFGLGNNFLATWAAWRADPARCTRLVFISIEKHPLRTDDLARVHAHIDDQGCDEAHQLAERLRRAWPPLTPGLHTLDFDESDLPGASARHGVSLLLCLGDIADILPSLVASVDAFYLDGFAPAKNPEMWGDALISRLDRLAAPHATAATWSAARSVRDALSRAGFQVEKVPGFCGKWDMIRARFVPRHVPKPLPGGHWPAPLAHQREAFVLGAGLAGAAAAWALTREGWQVTLLDRHAEPAQEASGNPGGLFHGILHAQDSLHARAHRAAALATSSLVSPWMHEGRIAGECGGLLRLEPRLDNAQAMARLAHLGLPDEYVTWLDQAQASRLAQLPLPSGAWLFRQGGWLSPADYVGQLIEMASSTGLLHRHLGHSVAQLRRTPQGRWQAVDAQGRLLAEAAHAVLACATTLPQLLDQLGSDVKPAPLPVTPIRGQISWLPGEQARCPDLPVAGAGYVLSLPDGHVLCGATSHHDDGDAAVRWSDHHHNLQQATRLGALPEGQTFAPGALRGRVGWRASTPDRLPLVGALPAMPGPMPGDRPWPEQVRKVPRLRDEHGGLYVIGGLGSRGITWAALAGRLLAHWITGSPCPLEVDLRDAMDPARWALRRASPPAQPPL</sequence>
<dbReference type="InterPro" id="IPR047785">
    <property type="entry name" value="tRNA_MNMC2"/>
</dbReference>
<evidence type="ECO:0000256" key="2">
    <source>
        <dbReference type="ARBA" id="ARBA00022603"/>
    </source>
</evidence>
<feature type="region of interest" description="FAD-dependent cmnm(5)s(2)U34 oxidoreductase" evidence="10">
    <location>
        <begin position="278"/>
        <end position="684"/>
    </location>
</feature>
<dbReference type="Pfam" id="PF01266">
    <property type="entry name" value="DAO"/>
    <property type="match status" value="1"/>
</dbReference>
<keyword evidence="8 10" id="KW-0560">Oxidoreductase</keyword>
<protein>
    <recommendedName>
        <fullName evidence="10">tRNA 5-methylaminomethyl-2-thiouridine biosynthesis bifunctional protein MnmC</fullName>
        <shortName evidence="10">tRNA mnm(5)s(2)U biosynthesis bifunctional protein</shortName>
    </recommendedName>
    <domain>
        <recommendedName>
            <fullName evidence="10">tRNA (mnm(5)s(2)U34)-methyltransferase</fullName>
            <ecNumber evidence="10">2.1.1.61</ecNumber>
        </recommendedName>
    </domain>
    <domain>
        <recommendedName>
            <fullName evidence="10">FAD-dependent cmnm(5)s(2)U34 oxidoreductase</fullName>
            <ecNumber evidence="10">1.5.-.-</ecNumber>
        </recommendedName>
    </domain>
</protein>
<dbReference type="NCBIfam" id="TIGR03197">
    <property type="entry name" value="MnmC_Cterm"/>
    <property type="match status" value="1"/>
</dbReference>
<comment type="subcellular location">
    <subcellularLocation>
        <location evidence="10">Cytoplasm</location>
    </subcellularLocation>
</comment>
<dbReference type="EC" id="2.1.1.61" evidence="10"/>
<evidence type="ECO:0000256" key="3">
    <source>
        <dbReference type="ARBA" id="ARBA00022630"/>
    </source>
</evidence>
<evidence type="ECO:0000313" key="14">
    <source>
        <dbReference type="Proteomes" id="UP000269265"/>
    </source>
</evidence>
<dbReference type="InterPro" id="IPR036188">
    <property type="entry name" value="FAD/NAD-bd_sf"/>
</dbReference>
<gene>
    <name evidence="10" type="primary">mnmC</name>
    <name evidence="13" type="ORF">EIP75_04505</name>
</gene>
<dbReference type="PANTHER" id="PTHR13847:SF283">
    <property type="entry name" value="TRNA 5-METHYLAMINOMETHYL-2-THIOURIDINE BIOSYNTHESIS BIFUNCTIONAL PROTEIN MNMC"/>
    <property type="match status" value="1"/>
</dbReference>
<name>A0A3R8TV61_9BURK</name>
<dbReference type="Gene3D" id="3.40.50.150">
    <property type="entry name" value="Vaccinia Virus protein VP39"/>
    <property type="match status" value="1"/>
</dbReference>
<dbReference type="PANTHER" id="PTHR13847">
    <property type="entry name" value="SARCOSINE DEHYDROGENASE-RELATED"/>
    <property type="match status" value="1"/>
</dbReference>
<dbReference type="InterPro" id="IPR008471">
    <property type="entry name" value="MnmC-like_methylTransf"/>
</dbReference>
<proteinExistence type="inferred from homology"/>
<keyword evidence="6 10" id="KW-0819">tRNA processing</keyword>
<evidence type="ECO:0000256" key="10">
    <source>
        <dbReference type="HAMAP-Rule" id="MF_01102"/>
    </source>
</evidence>
<evidence type="ECO:0000256" key="9">
    <source>
        <dbReference type="ARBA" id="ARBA00023268"/>
    </source>
</evidence>
<evidence type="ECO:0000259" key="12">
    <source>
        <dbReference type="Pfam" id="PF05430"/>
    </source>
</evidence>
<comment type="caution">
    <text evidence="13">The sequence shown here is derived from an EMBL/GenBank/DDBJ whole genome shotgun (WGS) entry which is preliminary data.</text>
</comment>
<dbReference type="EC" id="1.5.-.-" evidence="10"/>
<dbReference type="SUPFAM" id="SSF51905">
    <property type="entry name" value="FAD/NAD(P)-binding domain"/>
    <property type="match status" value="1"/>
</dbReference>